<evidence type="ECO:0000313" key="2">
    <source>
        <dbReference type="EMBL" id="QBM09691.1"/>
    </source>
</evidence>
<proteinExistence type="predicted"/>
<dbReference type="PROSITE" id="PS50164">
    <property type="entry name" value="GIY_YIG"/>
    <property type="match status" value="1"/>
</dbReference>
<geneLocation type="mitochondrion" evidence="2"/>
<dbReference type="SMART" id="SM00465">
    <property type="entry name" value="GIYc"/>
    <property type="match status" value="1"/>
</dbReference>
<feature type="domain" description="GIY-YIG" evidence="1">
    <location>
        <begin position="133"/>
        <end position="222"/>
    </location>
</feature>
<dbReference type="SUPFAM" id="SSF82771">
    <property type="entry name" value="GIY-YIG endonuclease"/>
    <property type="match status" value="1"/>
</dbReference>
<gene>
    <name evidence="2" type="primary">orf389</name>
</gene>
<reference evidence="2" key="1">
    <citation type="submission" date="2019-02" db="EMBL/GenBank/DDBJ databases">
        <authorList>
            <person name="Fang M.L."/>
            <person name="Zhang Y."/>
        </authorList>
    </citation>
    <scope>NUCLEOTIDE SEQUENCE</scope>
    <source>
        <strain evidence="2">YMF1.01838</strain>
    </source>
</reference>
<evidence type="ECO:0000259" key="1">
    <source>
        <dbReference type="PROSITE" id="PS50164"/>
    </source>
</evidence>
<dbReference type="InterPro" id="IPR000305">
    <property type="entry name" value="GIY-YIG_endonuc"/>
</dbReference>
<keyword evidence="2" id="KW-0496">Mitochondrion</keyword>
<accession>A0A482DQU8</accession>
<protein>
    <recommendedName>
        <fullName evidence="1">GIY-YIG domain-containing protein</fullName>
    </recommendedName>
</protein>
<dbReference type="InterPro" id="IPR035901">
    <property type="entry name" value="GIY-YIG_endonuc_sf"/>
</dbReference>
<dbReference type="EMBL" id="MK550697">
    <property type="protein sequence ID" value="QBM09691.1"/>
    <property type="molecule type" value="Genomic_DNA"/>
</dbReference>
<dbReference type="AlphaFoldDB" id="A0A482DQU8"/>
<name>A0A482DQU8_9PEZI</name>
<dbReference type="SMART" id="SM00497">
    <property type="entry name" value="IENR1"/>
    <property type="match status" value="2"/>
</dbReference>
<organism evidence="2">
    <name type="scientific">Dactylella sp</name>
    <dbReference type="NCBI Taxonomy" id="1814903"/>
    <lineage>
        <taxon>Eukaryota</taxon>
        <taxon>Fungi</taxon>
        <taxon>Dikarya</taxon>
        <taxon>Ascomycota</taxon>
        <taxon>Pezizomycotina</taxon>
        <taxon>Orbiliomycetes</taxon>
        <taxon>Orbiliales</taxon>
        <taxon>Orbiliaceae</taxon>
        <taxon>Dactylella</taxon>
    </lineage>
</organism>
<dbReference type="InterPro" id="IPR003647">
    <property type="entry name" value="Intron_nuc_1_rpt"/>
</dbReference>
<sequence>MPFSWGCFILQRYVLRLNCGFIFHIFFRKKINLKTHKRFNYNSAKKRFYSTSARKTLTSPESKPYTDLYKGRGKPKYEPDWVKDNGMERSPFGASWAKEKQNRLPLPDKYTLNYKNISNPYNNRDLIKEICMGNRVVYIWTYLPTGICLVGSSSNSTERVLSYFEKKYLFLDNRRGVQFLANYGFENIQLTIIYLDYHKFSLRDIKILEAYYINELNSSLNTQKSVYLPPEPLESVLPFINLTNRDTAVPIFVYGPDLTRVLYIFNSKTTFYIEFKMHRSTLEDYLDKENKLYNYFTFSSNIFNGSDLDNLLSLNELIELKNSLNPKIPSRLNEVKLKDLVLNKEFNFYSLSQASLYIKNIEGTCDRGILRNHMKNNTIYKKRWKIEKM</sequence>